<name>A0A835Z674_9STRA</name>
<evidence type="ECO:0000313" key="3">
    <source>
        <dbReference type="Proteomes" id="UP000664859"/>
    </source>
</evidence>
<organism evidence="2 3">
    <name type="scientific">Tribonema minus</name>
    <dbReference type="NCBI Taxonomy" id="303371"/>
    <lineage>
        <taxon>Eukaryota</taxon>
        <taxon>Sar</taxon>
        <taxon>Stramenopiles</taxon>
        <taxon>Ochrophyta</taxon>
        <taxon>PX clade</taxon>
        <taxon>Xanthophyceae</taxon>
        <taxon>Tribonematales</taxon>
        <taxon>Tribonemataceae</taxon>
        <taxon>Tribonema</taxon>
    </lineage>
</organism>
<protein>
    <submittedName>
        <fullName evidence="2">Uncharacterized protein</fullName>
    </submittedName>
</protein>
<sequence>MAFGILVAVVVLPVLLLDIFAIPRGLRGPTQRLSFKGLAKLEQYKESRNARASIIAKLVVLVGFVSLAIWVMCSEAPPAIETKTAFYTLDQECADQHGLLLTASSTAGFFQFGSSKWSGSDVHSANSARATEDALQICLTKAQPPIPTALASFLFSVLLYIRELLDIHKYDDVVYENMVSDALDFEICCHWKDTSAGLMNKLYHIAALAPEHFAVLSEFMAKPEGCHIDKTVARGVSLEHYKAMRVAFCFDAPESKTAPIA</sequence>
<gene>
    <name evidence="2" type="ORF">JKP88DRAFT_254117</name>
</gene>
<reference evidence="2" key="1">
    <citation type="submission" date="2021-02" db="EMBL/GenBank/DDBJ databases">
        <title>First Annotated Genome of the Yellow-green Alga Tribonema minus.</title>
        <authorList>
            <person name="Mahan K.M."/>
        </authorList>
    </citation>
    <scope>NUCLEOTIDE SEQUENCE</scope>
    <source>
        <strain evidence="2">UTEX B ZZ1240</strain>
    </source>
</reference>
<dbReference type="AlphaFoldDB" id="A0A835Z674"/>
<feature type="transmembrane region" description="Helical" evidence="1">
    <location>
        <begin position="54"/>
        <end position="72"/>
    </location>
</feature>
<dbReference type="EMBL" id="JAFCMP010000092">
    <property type="protein sequence ID" value="KAG5187198.1"/>
    <property type="molecule type" value="Genomic_DNA"/>
</dbReference>
<accession>A0A835Z674</accession>
<feature type="transmembrane region" description="Helical" evidence="1">
    <location>
        <begin position="6"/>
        <end position="26"/>
    </location>
</feature>
<dbReference type="Proteomes" id="UP000664859">
    <property type="component" value="Unassembled WGS sequence"/>
</dbReference>
<proteinExistence type="predicted"/>
<keyword evidence="1" id="KW-1133">Transmembrane helix</keyword>
<keyword evidence="1" id="KW-0812">Transmembrane</keyword>
<keyword evidence="1" id="KW-0472">Membrane</keyword>
<evidence type="ECO:0000313" key="2">
    <source>
        <dbReference type="EMBL" id="KAG5187198.1"/>
    </source>
</evidence>
<keyword evidence="3" id="KW-1185">Reference proteome</keyword>
<evidence type="ECO:0000256" key="1">
    <source>
        <dbReference type="SAM" id="Phobius"/>
    </source>
</evidence>
<comment type="caution">
    <text evidence="2">The sequence shown here is derived from an EMBL/GenBank/DDBJ whole genome shotgun (WGS) entry which is preliminary data.</text>
</comment>